<evidence type="ECO:0000256" key="7">
    <source>
        <dbReference type="ARBA" id="ARBA00023136"/>
    </source>
</evidence>
<dbReference type="AlphaFoldDB" id="A0A0A1MFN4"/>
<name>A0A0A1MFN4_9BACI</name>
<feature type="transmembrane region" description="Helical" evidence="8">
    <location>
        <begin position="12"/>
        <end position="34"/>
    </location>
</feature>
<keyword evidence="6 8" id="KW-1133">Transmembrane helix</keyword>
<gene>
    <name evidence="9" type="ORF">BN997_01743</name>
</gene>
<evidence type="ECO:0000256" key="3">
    <source>
        <dbReference type="ARBA" id="ARBA00022448"/>
    </source>
</evidence>
<protein>
    <submittedName>
        <fullName evidence="9">Spore germination protein</fullName>
    </submittedName>
</protein>
<evidence type="ECO:0000256" key="6">
    <source>
        <dbReference type="ARBA" id="ARBA00022989"/>
    </source>
</evidence>
<organism evidence="9 10">
    <name type="scientific">Oceanobacillus oncorhynchi</name>
    <dbReference type="NCBI Taxonomy" id="545501"/>
    <lineage>
        <taxon>Bacteria</taxon>
        <taxon>Bacillati</taxon>
        <taxon>Bacillota</taxon>
        <taxon>Bacilli</taxon>
        <taxon>Bacillales</taxon>
        <taxon>Bacillaceae</taxon>
        <taxon>Oceanobacillus</taxon>
    </lineage>
</organism>
<proteinExistence type="inferred from homology"/>
<dbReference type="EMBL" id="CDGG01000001">
    <property type="protein sequence ID" value="CEI81888.1"/>
    <property type="molecule type" value="Genomic_DNA"/>
</dbReference>
<comment type="subcellular location">
    <subcellularLocation>
        <location evidence="1">Membrane</location>
        <topology evidence="1">Multi-pass membrane protein</topology>
    </subcellularLocation>
</comment>
<dbReference type="Proteomes" id="UP000040453">
    <property type="component" value="Unassembled WGS sequence"/>
</dbReference>
<accession>A0A0A1MFN4</accession>
<feature type="transmembrane region" description="Helical" evidence="8">
    <location>
        <begin position="152"/>
        <end position="171"/>
    </location>
</feature>
<feature type="transmembrane region" description="Helical" evidence="8">
    <location>
        <begin position="123"/>
        <end position="140"/>
    </location>
</feature>
<keyword evidence="3" id="KW-0813">Transport</keyword>
<comment type="similarity">
    <text evidence="2">Belongs to the amino acid-polyamine-organocation (APC) superfamily. Spore germination protein (SGP) (TC 2.A.3.9) family.</text>
</comment>
<dbReference type="GO" id="GO:0016020">
    <property type="term" value="C:membrane"/>
    <property type="evidence" value="ECO:0007669"/>
    <property type="project" value="UniProtKB-SubCell"/>
</dbReference>
<feature type="transmembrane region" description="Helical" evidence="8">
    <location>
        <begin position="46"/>
        <end position="68"/>
    </location>
</feature>
<evidence type="ECO:0000313" key="10">
    <source>
        <dbReference type="Proteomes" id="UP000040453"/>
    </source>
</evidence>
<evidence type="ECO:0000256" key="8">
    <source>
        <dbReference type="SAM" id="Phobius"/>
    </source>
</evidence>
<keyword evidence="10" id="KW-1185">Reference proteome</keyword>
<feature type="transmembrane region" description="Helical" evidence="8">
    <location>
        <begin position="308"/>
        <end position="331"/>
    </location>
</feature>
<dbReference type="PANTHER" id="PTHR34975">
    <property type="entry name" value="SPORE GERMINATION PROTEIN A2"/>
    <property type="match status" value="1"/>
</dbReference>
<dbReference type="InterPro" id="IPR004761">
    <property type="entry name" value="Spore_GerAB"/>
</dbReference>
<dbReference type="PANTHER" id="PTHR34975:SF2">
    <property type="entry name" value="SPORE GERMINATION PROTEIN A2"/>
    <property type="match status" value="1"/>
</dbReference>
<dbReference type="STRING" id="545501.BN997_01743"/>
<feature type="transmembrane region" description="Helical" evidence="8">
    <location>
        <begin position="337"/>
        <end position="359"/>
    </location>
</feature>
<evidence type="ECO:0000256" key="2">
    <source>
        <dbReference type="ARBA" id="ARBA00007998"/>
    </source>
</evidence>
<feature type="transmembrane region" description="Helical" evidence="8">
    <location>
        <begin position="222"/>
        <end position="243"/>
    </location>
</feature>
<dbReference type="GO" id="GO:0009847">
    <property type="term" value="P:spore germination"/>
    <property type="evidence" value="ECO:0007669"/>
    <property type="project" value="InterPro"/>
</dbReference>
<reference evidence="9 10" key="1">
    <citation type="submission" date="2014-11" db="EMBL/GenBank/DDBJ databases">
        <authorList>
            <person name="Urmite Genomes Urmite Genomes"/>
        </authorList>
    </citation>
    <scope>NUCLEOTIDE SEQUENCE [LARGE SCALE GENOMIC DNA]</scope>
    <source>
        <strain evidence="9 10">Oc5</strain>
    </source>
</reference>
<keyword evidence="4" id="KW-0309">Germination</keyword>
<evidence type="ECO:0000313" key="9">
    <source>
        <dbReference type="EMBL" id="CEI81888.1"/>
    </source>
</evidence>
<evidence type="ECO:0000256" key="5">
    <source>
        <dbReference type="ARBA" id="ARBA00022692"/>
    </source>
</evidence>
<evidence type="ECO:0000256" key="4">
    <source>
        <dbReference type="ARBA" id="ARBA00022544"/>
    </source>
</evidence>
<sequence length="367" mass="42293">MSDGKRKGFKVKINNLLIIIFFLVTNIGVMFLLYPSLILDTVDNGHWLIVLIHGFSHIALFGLLLFGVSKLKEPNILKNLPKKRWAVSLTLLVPISLFIIGTVIVAIRTYAEFTTVLFLNQTPMFYVMVIFITTAGYIGLGSMESIFRTTFLIAATSSYVIVVIFILSFFNAEWYNFFPAKVSNFDFLLEMPFITGFLILSPTFLFIAFLPKGKKFNYKTVFWFSWLLILFIFMAAYSPMLVFGNEIARNFTFPYIEMLATVDIDWSIFETLTSLFGLSLLIYATLFLGMLLHILRTLYQSIFQTSKLHASIAMVIIVIFITAVANMISTWEQVQSHIIWIVPLRFYTFISLLIFIFWIGRRDKHET</sequence>
<feature type="transmembrane region" description="Helical" evidence="8">
    <location>
        <begin position="275"/>
        <end position="296"/>
    </location>
</feature>
<dbReference type="Pfam" id="PF03845">
    <property type="entry name" value="Spore_permease"/>
    <property type="match status" value="1"/>
</dbReference>
<keyword evidence="5 8" id="KW-0812">Transmembrane</keyword>
<feature type="transmembrane region" description="Helical" evidence="8">
    <location>
        <begin position="89"/>
        <end position="111"/>
    </location>
</feature>
<keyword evidence="7 8" id="KW-0472">Membrane</keyword>
<evidence type="ECO:0000256" key="1">
    <source>
        <dbReference type="ARBA" id="ARBA00004141"/>
    </source>
</evidence>
<feature type="transmembrane region" description="Helical" evidence="8">
    <location>
        <begin position="191"/>
        <end position="210"/>
    </location>
</feature>